<reference evidence="2" key="1">
    <citation type="submission" date="2012-11" db="EMBL/GenBank/DDBJ databases">
        <authorList>
            <person name="Lucero-Rivera Y.E."/>
            <person name="Tovar-Ramirez D."/>
        </authorList>
    </citation>
    <scope>NUCLEOTIDE SEQUENCE [LARGE SCALE GENOMIC DNA]</scope>
    <source>
        <strain evidence="2">Araruama</strain>
    </source>
</reference>
<dbReference type="AlphaFoldDB" id="A0A1V1PFI7"/>
<name>A0A1V1PFI7_9BACT</name>
<organism evidence="1 2">
    <name type="scientific">Candidatus Magnetoglobus multicellularis str. Araruama</name>
    <dbReference type="NCBI Taxonomy" id="890399"/>
    <lineage>
        <taxon>Bacteria</taxon>
        <taxon>Pseudomonadati</taxon>
        <taxon>Thermodesulfobacteriota</taxon>
        <taxon>Desulfobacteria</taxon>
        <taxon>Desulfobacterales</taxon>
        <taxon>Desulfobacteraceae</taxon>
        <taxon>Candidatus Magnetoglobus</taxon>
    </lineage>
</organism>
<sequence length="86" mass="9788">MLIGCLNACIIHAEETQTFILATYSDMRTLDPAVAYDENSYQRILNIYEPLIFSMAHTQIVLFPSLQPKFPVLPIKAYPKMQKPIG</sequence>
<accession>A0A1V1PFI7</accession>
<comment type="caution">
    <text evidence="1">The sequence shown here is derived from an EMBL/GenBank/DDBJ whole genome shotgun (WGS) entry which is preliminary data.</text>
</comment>
<dbReference type="Proteomes" id="UP000189670">
    <property type="component" value="Unassembled WGS sequence"/>
</dbReference>
<evidence type="ECO:0000313" key="1">
    <source>
        <dbReference type="EMBL" id="ETR73682.1"/>
    </source>
</evidence>
<proteinExistence type="predicted"/>
<protein>
    <submittedName>
        <fullName evidence="1">Uncharacterized protein</fullName>
    </submittedName>
</protein>
<dbReference type="EMBL" id="ATBP01000044">
    <property type="protein sequence ID" value="ETR73682.1"/>
    <property type="molecule type" value="Genomic_DNA"/>
</dbReference>
<evidence type="ECO:0000313" key="2">
    <source>
        <dbReference type="Proteomes" id="UP000189670"/>
    </source>
</evidence>
<gene>
    <name evidence="1" type="ORF">OMM_06790</name>
</gene>